<dbReference type="Gene3D" id="3.30.565.10">
    <property type="entry name" value="Histidine kinase-like ATPase, C-terminal domain"/>
    <property type="match status" value="1"/>
</dbReference>
<dbReference type="Pfam" id="PF13589">
    <property type="entry name" value="HATPase_c_3"/>
    <property type="match status" value="1"/>
</dbReference>
<proteinExistence type="predicted"/>
<name>A0ABZ2TXL0_9ACTN</name>
<evidence type="ECO:0000313" key="2">
    <source>
        <dbReference type="Proteomes" id="UP001479933"/>
    </source>
</evidence>
<dbReference type="EMBL" id="CP136137">
    <property type="protein sequence ID" value="WYY06142.1"/>
    <property type="molecule type" value="Genomic_DNA"/>
</dbReference>
<evidence type="ECO:0000313" key="1">
    <source>
        <dbReference type="EMBL" id="WYY06142.1"/>
    </source>
</evidence>
<protein>
    <submittedName>
        <fullName evidence="1">ATP-binding protein</fullName>
    </submittedName>
</protein>
<gene>
    <name evidence="1" type="ORF">RVF87_13785</name>
</gene>
<organism evidence="1 2">
    <name type="scientific">Gordonia hydrophobica</name>
    <dbReference type="NCBI Taxonomy" id="40516"/>
    <lineage>
        <taxon>Bacteria</taxon>
        <taxon>Bacillati</taxon>
        <taxon>Actinomycetota</taxon>
        <taxon>Actinomycetes</taxon>
        <taxon>Mycobacteriales</taxon>
        <taxon>Gordoniaceae</taxon>
        <taxon>Gordonia</taxon>
    </lineage>
</organism>
<keyword evidence="1" id="KW-0547">Nucleotide-binding</keyword>
<dbReference type="RefSeq" id="WP_066161882.1">
    <property type="nucleotide sequence ID" value="NZ_CP136137.1"/>
</dbReference>
<reference evidence="1 2" key="1">
    <citation type="journal article" date="2023" name="Virus Evol.">
        <title>Computational host range prediction-The good, the bad, and the ugly.</title>
        <authorList>
            <person name="Howell A.A."/>
            <person name="Versoza C.J."/>
            <person name="Pfeifer S.P."/>
        </authorList>
    </citation>
    <scope>NUCLEOTIDE SEQUENCE [LARGE SCALE GENOMIC DNA]</scope>
    <source>
        <strain evidence="1 2">1610/1b</strain>
    </source>
</reference>
<dbReference type="Proteomes" id="UP001479933">
    <property type="component" value="Chromosome"/>
</dbReference>
<keyword evidence="2" id="KW-1185">Reference proteome</keyword>
<keyword evidence="1" id="KW-0067">ATP-binding</keyword>
<dbReference type="InterPro" id="IPR036890">
    <property type="entry name" value="HATPase_C_sf"/>
</dbReference>
<sequence length="446" mass="49362">MKTYPLVVGDDHVQGLAHEKDPVKAVIELVWNSLDADAHHVAIALNRSQTEVVIGVEITDDGHGVTPEEVRSAFERVGGSWKRTALRSQGEKRPLHGKFGRGRLRAFALGTKIEWDTVADSTDGRRLRSAVTARSATRDSIAVTDPVETDAGTGTKFTAEGKESLDPLDGDTAADRLTTALAPYLIAHDGVEVAYDGQRILPSENIALDTPLPVEWEHDGTVRHATLRVIEWKKAAGREIHLCDADAVVVDTLDSAPGPDFSYSAYLLWDEMPQHHDQWPVARMETTPTVLGAMLKELDQVLADYLDARRDERRREQVQTWKSTKVYPYQGEPESVEEEVERAAFDVLATSVVRHIPKDGKRKQRLTLGLLKDSLQQRPGEVTALLDQYVGLSEEEREHLDRLLKGTGLSRVIQASTDVTNRLEFLAALQLMVFDPVAAGVPASKR</sequence>
<dbReference type="GO" id="GO:0005524">
    <property type="term" value="F:ATP binding"/>
    <property type="evidence" value="ECO:0007669"/>
    <property type="project" value="UniProtKB-KW"/>
</dbReference>
<dbReference type="SUPFAM" id="SSF55874">
    <property type="entry name" value="ATPase domain of HSP90 chaperone/DNA topoisomerase II/histidine kinase"/>
    <property type="match status" value="1"/>
</dbReference>
<accession>A0ABZ2TXL0</accession>